<evidence type="ECO:0000313" key="14">
    <source>
        <dbReference type="Proteomes" id="UP000632125"/>
    </source>
</evidence>
<feature type="compositionally biased region" description="Basic and acidic residues" evidence="10">
    <location>
        <begin position="1"/>
        <end position="14"/>
    </location>
</feature>
<dbReference type="Pfam" id="PF00331">
    <property type="entry name" value="Glyco_hydro_10"/>
    <property type="match status" value="1"/>
</dbReference>
<proteinExistence type="inferred from homology"/>
<name>A0A927CI37_9BACL</name>
<dbReference type="EMBL" id="JACXIY010000001">
    <property type="protein sequence ID" value="MBD2867067.1"/>
    <property type="molecule type" value="Genomic_DNA"/>
</dbReference>
<dbReference type="PROSITE" id="PS00591">
    <property type="entry name" value="GH10_1"/>
    <property type="match status" value="1"/>
</dbReference>
<comment type="catalytic activity">
    <reaction evidence="1 9">
        <text>Endohydrolysis of (1-&gt;4)-beta-D-xylosidic linkages in xylans.</text>
        <dbReference type="EC" id="3.2.1.8"/>
    </reaction>
</comment>
<dbReference type="PANTHER" id="PTHR31490:SF90">
    <property type="entry name" value="ENDO-1,4-BETA-XYLANASE A"/>
    <property type="match status" value="1"/>
</dbReference>
<feature type="active site" description="Nucleophile" evidence="8">
    <location>
        <position position="380"/>
    </location>
</feature>
<evidence type="ECO:0000256" key="6">
    <source>
        <dbReference type="ARBA" id="ARBA00023295"/>
    </source>
</evidence>
<dbReference type="InterPro" id="IPR017853">
    <property type="entry name" value="GH"/>
</dbReference>
<dbReference type="SMART" id="SM00633">
    <property type="entry name" value="Glyco_10"/>
    <property type="match status" value="1"/>
</dbReference>
<comment type="pathway">
    <text evidence="2">Glycan degradation; xylan degradation.</text>
</comment>
<dbReference type="Gene3D" id="3.20.20.80">
    <property type="entry name" value="Glycosidases"/>
    <property type="match status" value="1"/>
</dbReference>
<dbReference type="AlphaFoldDB" id="A0A927CI37"/>
<keyword evidence="11" id="KW-1133">Transmembrane helix</keyword>
<feature type="transmembrane region" description="Helical" evidence="11">
    <location>
        <begin position="40"/>
        <end position="57"/>
    </location>
</feature>
<sequence>MESNGRKAPCESRTYRQGASFRSTKRGSRLTGSRKESAKALYAVLAAAFIVAALLWANRFEAGGAGETLAGSQADDRSATDPVSGEESEHNPNAEEQPELSAAPSAAPTAEPAKEPEPVPSPSEPSVQADIPSLAETFADDFPIGAAIEPFQTEGPKAELLKKHVNWLVAENVMKPDAIQPSEGTFKWTNADRIVAFAKENGMALRFHTLVWHSQVGAWFFKDAEGRPMADETDPAKREANKKLLLERLDAHVRTIVDRYKDDIASWDVVNEVIEPADPDGMRASDWYNIAGTDFIATAFRAAREAGGPDIKLYINDYGTDNPRKRDLLYELVKRLLDEGVPIDGVGHQTHIDVHGPSVDAIIASMRKFAELGLDNIVTELDMSVYAWNDRRDFGADIPEDVIELQAKRYGELFRAFRDNKAILSGVVFWGIADDHTWLNGFPVKRTNAPLLFDRNDQAKPAFWSVIGISSHSRKQLGEKEQR</sequence>
<dbReference type="PRINTS" id="PR00134">
    <property type="entry name" value="GLHYDRLASE10"/>
</dbReference>
<reference evidence="13" key="1">
    <citation type="submission" date="2020-09" db="EMBL/GenBank/DDBJ databases">
        <title>A novel bacterium of genus Paenibacillus, isolated from South China Sea.</title>
        <authorList>
            <person name="Huang H."/>
            <person name="Mo K."/>
            <person name="Hu Y."/>
        </authorList>
    </citation>
    <scope>NUCLEOTIDE SEQUENCE</scope>
    <source>
        <strain evidence="13">IB182493</strain>
    </source>
</reference>
<evidence type="ECO:0000256" key="8">
    <source>
        <dbReference type="PROSITE-ProRule" id="PRU10061"/>
    </source>
</evidence>
<keyword evidence="11" id="KW-0812">Transmembrane</keyword>
<dbReference type="PANTHER" id="PTHR31490">
    <property type="entry name" value="GLYCOSYL HYDROLASE"/>
    <property type="match status" value="1"/>
</dbReference>
<dbReference type="InterPro" id="IPR044846">
    <property type="entry name" value="GH10"/>
</dbReference>
<dbReference type="SUPFAM" id="SSF51445">
    <property type="entry name" value="(Trans)glycosidases"/>
    <property type="match status" value="1"/>
</dbReference>
<evidence type="ECO:0000313" key="13">
    <source>
        <dbReference type="EMBL" id="MBD2867067.1"/>
    </source>
</evidence>
<dbReference type="EC" id="3.2.1.8" evidence="9"/>
<dbReference type="GO" id="GO:0045493">
    <property type="term" value="P:xylan catabolic process"/>
    <property type="evidence" value="ECO:0007669"/>
    <property type="project" value="UniProtKB-KW"/>
</dbReference>
<keyword evidence="5 9" id="KW-0119">Carbohydrate metabolism</keyword>
<evidence type="ECO:0000256" key="10">
    <source>
        <dbReference type="SAM" id="MobiDB-lite"/>
    </source>
</evidence>
<evidence type="ECO:0000256" key="1">
    <source>
        <dbReference type="ARBA" id="ARBA00000681"/>
    </source>
</evidence>
<dbReference type="PROSITE" id="PS51760">
    <property type="entry name" value="GH10_2"/>
    <property type="match status" value="1"/>
</dbReference>
<evidence type="ECO:0000256" key="4">
    <source>
        <dbReference type="ARBA" id="ARBA00022801"/>
    </source>
</evidence>
<dbReference type="Proteomes" id="UP000632125">
    <property type="component" value="Unassembled WGS sequence"/>
</dbReference>
<accession>A0A927CI37</accession>
<keyword evidence="7 9" id="KW-0624">Polysaccharide degradation</keyword>
<gene>
    <name evidence="13" type="ORF">IDH41_00645</name>
</gene>
<dbReference type="InterPro" id="IPR031158">
    <property type="entry name" value="GH10_AS"/>
</dbReference>
<organism evidence="13 14">
    <name type="scientific">Paenibacillus arenilitoris</name>
    <dbReference type="NCBI Taxonomy" id="2772299"/>
    <lineage>
        <taxon>Bacteria</taxon>
        <taxon>Bacillati</taxon>
        <taxon>Bacillota</taxon>
        <taxon>Bacilli</taxon>
        <taxon>Bacillales</taxon>
        <taxon>Paenibacillaceae</taxon>
        <taxon>Paenibacillus</taxon>
    </lineage>
</organism>
<evidence type="ECO:0000256" key="11">
    <source>
        <dbReference type="SAM" id="Phobius"/>
    </source>
</evidence>
<comment type="similarity">
    <text evidence="9">Belongs to the glycosyl hydrolase 10 (cellulase F) family.</text>
</comment>
<evidence type="ECO:0000256" key="9">
    <source>
        <dbReference type="RuleBase" id="RU361174"/>
    </source>
</evidence>
<comment type="caution">
    <text evidence="13">The sequence shown here is derived from an EMBL/GenBank/DDBJ whole genome shotgun (WGS) entry which is preliminary data.</text>
</comment>
<evidence type="ECO:0000256" key="3">
    <source>
        <dbReference type="ARBA" id="ARBA00022651"/>
    </source>
</evidence>
<keyword evidence="4 9" id="KW-0378">Hydrolase</keyword>
<keyword evidence="3" id="KW-0858">Xylan degradation</keyword>
<dbReference type="GO" id="GO:0031176">
    <property type="term" value="F:endo-1,4-beta-xylanase activity"/>
    <property type="evidence" value="ECO:0007669"/>
    <property type="project" value="UniProtKB-EC"/>
</dbReference>
<evidence type="ECO:0000259" key="12">
    <source>
        <dbReference type="PROSITE" id="PS51760"/>
    </source>
</evidence>
<evidence type="ECO:0000256" key="7">
    <source>
        <dbReference type="ARBA" id="ARBA00023326"/>
    </source>
</evidence>
<protein>
    <recommendedName>
        <fullName evidence="9">Beta-xylanase</fullName>
        <ecNumber evidence="9">3.2.1.8</ecNumber>
    </recommendedName>
</protein>
<evidence type="ECO:0000256" key="5">
    <source>
        <dbReference type="ARBA" id="ARBA00023277"/>
    </source>
</evidence>
<keyword evidence="6 9" id="KW-0326">Glycosidase</keyword>
<keyword evidence="11" id="KW-0472">Membrane</keyword>
<feature type="domain" description="GH10" evidence="12">
    <location>
        <begin position="128"/>
        <end position="469"/>
    </location>
</feature>
<keyword evidence="14" id="KW-1185">Reference proteome</keyword>
<feature type="region of interest" description="Disordered" evidence="10">
    <location>
        <begin position="1"/>
        <end position="34"/>
    </location>
</feature>
<evidence type="ECO:0000256" key="2">
    <source>
        <dbReference type="ARBA" id="ARBA00004851"/>
    </source>
</evidence>
<dbReference type="InterPro" id="IPR001000">
    <property type="entry name" value="GH10_dom"/>
</dbReference>
<feature type="region of interest" description="Disordered" evidence="10">
    <location>
        <begin position="67"/>
        <end position="128"/>
    </location>
</feature>
<feature type="compositionally biased region" description="Low complexity" evidence="10">
    <location>
        <begin position="99"/>
        <end position="111"/>
    </location>
</feature>